<keyword evidence="3" id="KW-1185">Reference proteome</keyword>
<comment type="caution">
    <text evidence="2">The sequence shown here is derived from an EMBL/GenBank/DDBJ whole genome shotgun (WGS) entry which is preliminary data.</text>
</comment>
<evidence type="ECO:0000313" key="3">
    <source>
        <dbReference type="Proteomes" id="UP000091967"/>
    </source>
</evidence>
<accession>A0A1B8A453</accession>
<organism evidence="2 3">
    <name type="scientific">Fusarium poae</name>
    <dbReference type="NCBI Taxonomy" id="36050"/>
    <lineage>
        <taxon>Eukaryota</taxon>
        <taxon>Fungi</taxon>
        <taxon>Dikarya</taxon>
        <taxon>Ascomycota</taxon>
        <taxon>Pezizomycotina</taxon>
        <taxon>Sordariomycetes</taxon>
        <taxon>Hypocreomycetidae</taxon>
        <taxon>Hypocreales</taxon>
        <taxon>Nectriaceae</taxon>
        <taxon>Fusarium</taxon>
    </lineage>
</organism>
<sequence>MHILGLCNGSLHGNSEILLKAALKAATATDSSITVSWIHVPAVVLPRQHLPFRDDPSMIPYRDDGKEYESRKREVDDRQAVFDAIMDADAIIIASPVYSHQPAGTLKALADAILGPYADVSMAYDLKLRKEEGDESVKDAKLDPRDFKPRVAGFIAVSGSNPTFPEQWTMALPTLQTCIYPIHSRVVDQVVLSGYASPGSVLADSGAALARAELLGRRVASQMGKPYDEAQYLGSEEKGSCPYCHLLKIEFREGNKVVCITCGANGILELGSGGNIRPKWEDDSNVSCLTLKGKIQHRYDIRDKMALEQPKLASVSSAFAKWKSLEFPLAPLPSLQEKISGRL</sequence>
<evidence type="ECO:0000259" key="1">
    <source>
        <dbReference type="Pfam" id="PF03358"/>
    </source>
</evidence>
<dbReference type="InterPro" id="IPR005025">
    <property type="entry name" value="FMN_Rdtase-like_dom"/>
</dbReference>
<dbReference type="InterPro" id="IPR029039">
    <property type="entry name" value="Flavoprotein-like_sf"/>
</dbReference>
<dbReference type="EMBL" id="LYXU01000164">
    <property type="protein sequence ID" value="OBS15259.1"/>
    <property type="molecule type" value="Genomic_DNA"/>
</dbReference>
<name>A0A1B8A453_FUSPO</name>
<gene>
    <name evidence="2" type="ORF">FPOA_13852</name>
</gene>
<protein>
    <recommendedName>
        <fullName evidence="1">NADPH-dependent FMN reductase-like domain-containing protein</fullName>
    </recommendedName>
</protein>
<dbReference type="Pfam" id="PF03358">
    <property type="entry name" value="FMN_red"/>
    <property type="match status" value="1"/>
</dbReference>
<proteinExistence type="predicted"/>
<dbReference type="Gene3D" id="3.40.50.360">
    <property type="match status" value="1"/>
</dbReference>
<dbReference type="GO" id="GO:0016491">
    <property type="term" value="F:oxidoreductase activity"/>
    <property type="evidence" value="ECO:0007669"/>
    <property type="project" value="InterPro"/>
</dbReference>
<feature type="domain" description="NADPH-dependent FMN reductase-like" evidence="1">
    <location>
        <begin position="1"/>
        <end position="112"/>
    </location>
</feature>
<dbReference type="OMA" id="VVDMYLA"/>
<evidence type="ECO:0000313" key="2">
    <source>
        <dbReference type="EMBL" id="OBS15259.1"/>
    </source>
</evidence>
<dbReference type="AlphaFoldDB" id="A0A1B8A453"/>
<reference evidence="2 3" key="1">
    <citation type="submission" date="2016-06" db="EMBL/GenBank/DDBJ databases">
        <title>Living apart together: crosstalk between the core and supernumerary genomes in a fungal plant pathogen.</title>
        <authorList>
            <person name="Vanheule A."/>
            <person name="Audenaert K."/>
            <person name="Warris S."/>
            <person name="Van De Geest H."/>
            <person name="Schijlen E."/>
            <person name="Hofte M."/>
            <person name="De Saeger S."/>
            <person name="Haesaert G."/>
            <person name="Waalwijk C."/>
            <person name="Van Der Lee T."/>
        </authorList>
    </citation>
    <scope>NUCLEOTIDE SEQUENCE [LARGE SCALE GENOMIC DNA]</scope>
    <source>
        <strain evidence="2 3">2516</strain>
    </source>
</reference>
<dbReference type="SUPFAM" id="SSF52218">
    <property type="entry name" value="Flavoproteins"/>
    <property type="match status" value="1"/>
</dbReference>
<dbReference type="Proteomes" id="UP000091967">
    <property type="component" value="Unassembled WGS sequence"/>
</dbReference>